<sequence>MKSMSWRVQTNVEVWLSRCAVDNSIPDVNKRLSSRGFSFSNSFLSDKRILWSLETEFEKEGFIRNRFFWDDRFVSIERWSKTFSPFSRLAWIEVFGIPLDCWCSDFFKKLGNLLGSYLTAEEDTFSNIKRLDRGRMLVQIPLDQAISKEIKVKVGRWCYGGQDLGRQKSGGHRLGRSISGFKFQNYNTGIEQLAAQG</sequence>
<dbReference type="Proteomes" id="UP001281410">
    <property type="component" value="Unassembled WGS sequence"/>
</dbReference>
<evidence type="ECO:0000313" key="2">
    <source>
        <dbReference type="Proteomes" id="UP001281410"/>
    </source>
</evidence>
<keyword evidence="2" id="KW-1185">Reference proteome</keyword>
<name>A0AAD9ZCP6_9ROSI</name>
<protein>
    <recommendedName>
        <fullName evidence="3">DUF4283 domain-containing protein</fullName>
    </recommendedName>
</protein>
<proteinExistence type="predicted"/>
<accession>A0AAD9ZCP6</accession>
<dbReference type="AlphaFoldDB" id="A0AAD9ZCP6"/>
<dbReference type="PANTHER" id="PTHR34427">
    <property type="entry name" value="DUF4283 DOMAIN PROTEIN"/>
    <property type="match status" value="1"/>
</dbReference>
<evidence type="ECO:0008006" key="3">
    <source>
        <dbReference type="Google" id="ProtNLM"/>
    </source>
</evidence>
<evidence type="ECO:0000313" key="1">
    <source>
        <dbReference type="EMBL" id="KAK3173904.1"/>
    </source>
</evidence>
<comment type="caution">
    <text evidence="1">The sequence shown here is derived from an EMBL/GenBank/DDBJ whole genome shotgun (WGS) entry which is preliminary data.</text>
</comment>
<reference evidence="1" key="1">
    <citation type="journal article" date="2023" name="Plant J.">
        <title>Genome sequences and population genomics provide insights into the demographic history, inbreeding, and mutation load of two 'living fossil' tree species of Dipteronia.</title>
        <authorList>
            <person name="Feng Y."/>
            <person name="Comes H.P."/>
            <person name="Chen J."/>
            <person name="Zhu S."/>
            <person name="Lu R."/>
            <person name="Zhang X."/>
            <person name="Li P."/>
            <person name="Qiu J."/>
            <person name="Olsen K.M."/>
            <person name="Qiu Y."/>
        </authorList>
    </citation>
    <scope>NUCLEOTIDE SEQUENCE</scope>
    <source>
        <strain evidence="1">NBL</strain>
    </source>
</reference>
<dbReference type="EMBL" id="JANJYJ010000587">
    <property type="protein sequence ID" value="KAK3173904.1"/>
    <property type="molecule type" value="Genomic_DNA"/>
</dbReference>
<gene>
    <name evidence="1" type="ORF">Dsin_032545</name>
</gene>
<dbReference type="PANTHER" id="PTHR34427:SF5">
    <property type="entry name" value="DUF4283 DOMAIN-CONTAINING PROTEIN"/>
    <property type="match status" value="1"/>
</dbReference>
<organism evidence="1 2">
    <name type="scientific">Dipteronia sinensis</name>
    <dbReference type="NCBI Taxonomy" id="43782"/>
    <lineage>
        <taxon>Eukaryota</taxon>
        <taxon>Viridiplantae</taxon>
        <taxon>Streptophyta</taxon>
        <taxon>Embryophyta</taxon>
        <taxon>Tracheophyta</taxon>
        <taxon>Spermatophyta</taxon>
        <taxon>Magnoliopsida</taxon>
        <taxon>eudicotyledons</taxon>
        <taxon>Gunneridae</taxon>
        <taxon>Pentapetalae</taxon>
        <taxon>rosids</taxon>
        <taxon>malvids</taxon>
        <taxon>Sapindales</taxon>
        <taxon>Sapindaceae</taxon>
        <taxon>Hippocastanoideae</taxon>
        <taxon>Acereae</taxon>
        <taxon>Dipteronia</taxon>
    </lineage>
</organism>